<protein>
    <submittedName>
        <fullName evidence="1">Uncharacterized protein</fullName>
    </submittedName>
</protein>
<dbReference type="Proteomes" id="UP001472677">
    <property type="component" value="Unassembled WGS sequence"/>
</dbReference>
<comment type="caution">
    <text evidence="1">The sequence shown here is derived from an EMBL/GenBank/DDBJ whole genome shotgun (WGS) entry which is preliminary data.</text>
</comment>
<reference evidence="1 2" key="1">
    <citation type="journal article" date="2024" name="G3 (Bethesda)">
        <title>Genome assembly of Hibiscus sabdariffa L. provides insights into metabolisms of medicinal natural products.</title>
        <authorList>
            <person name="Kim T."/>
        </authorList>
    </citation>
    <scope>NUCLEOTIDE SEQUENCE [LARGE SCALE GENOMIC DNA]</scope>
    <source>
        <strain evidence="1">TK-2024</strain>
        <tissue evidence="1">Old leaves</tissue>
    </source>
</reference>
<dbReference type="EMBL" id="JBBPBM010001139">
    <property type="protein sequence ID" value="KAK8486865.1"/>
    <property type="molecule type" value="Genomic_DNA"/>
</dbReference>
<name>A0ABR2A1J0_9ROSI</name>
<keyword evidence="2" id="KW-1185">Reference proteome</keyword>
<proteinExistence type="predicted"/>
<dbReference type="PANTHER" id="PTHR36785">
    <property type="entry name" value="OS05G0502500 PROTEIN"/>
    <property type="match status" value="1"/>
</dbReference>
<gene>
    <name evidence="1" type="ORF">V6N12_055800</name>
</gene>
<sequence length="276" mass="31008">MTTILQFSFKFSSSISLNEEFCEKPICCCTIKSPRATSLQPKRFKLGALGRQRWNFGEVCRDKDGIFWKEEGWKRKRRVVLVMFNQDFGFNGGGGGGGGKMNSDTARLLGNIALAIVLTYLSVTDQLGWVLDAIVSVWLIAVLVPIFGMGAFLWWAGHQDILQSSCPNCGNDFQIFKSFLNDELQLCPYCSQPFSVVDDKFVKEPVKFSNKTSKVKQAFNGFSPGFKKGALFNILRHFWVSEIFSFRICRSKRCGLRASIDGKALQNISSRTLAKT</sequence>
<evidence type="ECO:0000313" key="2">
    <source>
        <dbReference type="Proteomes" id="UP001472677"/>
    </source>
</evidence>
<evidence type="ECO:0000313" key="1">
    <source>
        <dbReference type="EMBL" id="KAK8486865.1"/>
    </source>
</evidence>
<organism evidence="1 2">
    <name type="scientific">Hibiscus sabdariffa</name>
    <name type="common">roselle</name>
    <dbReference type="NCBI Taxonomy" id="183260"/>
    <lineage>
        <taxon>Eukaryota</taxon>
        <taxon>Viridiplantae</taxon>
        <taxon>Streptophyta</taxon>
        <taxon>Embryophyta</taxon>
        <taxon>Tracheophyta</taxon>
        <taxon>Spermatophyta</taxon>
        <taxon>Magnoliopsida</taxon>
        <taxon>eudicotyledons</taxon>
        <taxon>Gunneridae</taxon>
        <taxon>Pentapetalae</taxon>
        <taxon>rosids</taxon>
        <taxon>malvids</taxon>
        <taxon>Malvales</taxon>
        <taxon>Malvaceae</taxon>
        <taxon>Malvoideae</taxon>
        <taxon>Hibiscus</taxon>
    </lineage>
</organism>
<dbReference type="PANTHER" id="PTHR36785:SF1">
    <property type="entry name" value="OS05G0502500 PROTEIN"/>
    <property type="match status" value="1"/>
</dbReference>
<accession>A0ABR2A1J0</accession>